<feature type="region of interest" description="Disordered" evidence="9">
    <location>
        <begin position="113"/>
        <end position="134"/>
    </location>
</feature>
<proteinExistence type="inferred from homology"/>
<evidence type="ECO:0000256" key="6">
    <source>
        <dbReference type="ARBA" id="ARBA00022840"/>
    </source>
</evidence>
<keyword evidence="2 8" id="KW-0723">Serine/threonine-protein kinase</keyword>
<evidence type="ECO:0000256" key="3">
    <source>
        <dbReference type="ARBA" id="ARBA00022679"/>
    </source>
</evidence>
<evidence type="ECO:0000256" key="1">
    <source>
        <dbReference type="ARBA" id="ARBA00012513"/>
    </source>
</evidence>
<dbReference type="PROSITE" id="PS00107">
    <property type="entry name" value="PROTEIN_KINASE_ATP"/>
    <property type="match status" value="1"/>
</dbReference>
<evidence type="ECO:0000313" key="11">
    <source>
        <dbReference type="EMBL" id="KAG7355592.1"/>
    </source>
</evidence>
<reference evidence="11" key="1">
    <citation type="journal article" date="2021" name="Sci. Rep.">
        <title>Diploid genomic architecture of Nitzschia inconspicua, an elite biomass production diatom.</title>
        <authorList>
            <person name="Oliver A."/>
            <person name="Podell S."/>
            <person name="Pinowska A."/>
            <person name="Traller J.C."/>
            <person name="Smith S.R."/>
            <person name="McClure R."/>
            <person name="Beliaev A."/>
            <person name="Bohutskyi P."/>
            <person name="Hill E.A."/>
            <person name="Rabines A."/>
            <person name="Zheng H."/>
            <person name="Allen L.Z."/>
            <person name="Kuo A."/>
            <person name="Grigoriev I.V."/>
            <person name="Allen A.E."/>
            <person name="Hazlebeck D."/>
            <person name="Allen E.E."/>
        </authorList>
    </citation>
    <scope>NUCLEOTIDE SEQUENCE</scope>
    <source>
        <strain evidence="11">Hildebrandi</strain>
    </source>
</reference>
<dbReference type="OrthoDB" id="46507at2759"/>
<dbReference type="EC" id="2.7.11.1" evidence="1"/>
<comment type="caution">
    <text evidence="11">The sequence shown here is derived from an EMBL/GenBank/DDBJ whole genome shotgun (WGS) entry which is preliminary data.</text>
</comment>
<evidence type="ECO:0000256" key="2">
    <source>
        <dbReference type="ARBA" id="ARBA00022527"/>
    </source>
</evidence>
<organism evidence="11 12">
    <name type="scientific">Nitzschia inconspicua</name>
    <dbReference type="NCBI Taxonomy" id="303405"/>
    <lineage>
        <taxon>Eukaryota</taxon>
        <taxon>Sar</taxon>
        <taxon>Stramenopiles</taxon>
        <taxon>Ochrophyta</taxon>
        <taxon>Bacillariophyta</taxon>
        <taxon>Bacillariophyceae</taxon>
        <taxon>Bacillariophycidae</taxon>
        <taxon>Bacillariales</taxon>
        <taxon>Bacillariaceae</taxon>
        <taxon>Nitzschia</taxon>
    </lineage>
</organism>
<dbReference type="InterPro" id="IPR008271">
    <property type="entry name" value="Ser/Thr_kinase_AS"/>
</dbReference>
<dbReference type="AlphaFoldDB" id="A0A9K3L4Y2"/>
<dbReference type="PROSITE" id="PS50011">
    <property type="entry name" value="PROTEIN_KINASE_DOM"/>
    <property type="match status" value="1"/>
</dbReference>
<dbReference type="InterPro" id="IPR000719">
    <property type="entry name" value="Prot_kinase_dom"/>
</dbReference>
<keyword evidence="4 7" id="KW-0547">Nucleotide-binding</keyword>
<dbReference type="PROSITE" id="PS00108">
    <property type="entry name" value="PROTEIN_KINASE_ST"/>
    <property type="match status" value="1"/>
</dbReference>
<dbReference type="GO" id="GO:0035556">
    <property type="term" value="P:intracellular signal transduction"/>
    <property type="evidence" value="ECO:0007669"/>
    <property type="project" value="TreeGrafter"/>
</dbReference>
<evidence type="ECO:0000313" key="12">
    <source>
        <dbReference type="Proteomes" id="UP000693970"/>
    </source>
</evidence>
<feature type="binding site" evidence="7">
    <location>
        <position position="36"/>
    </location>
    <ligand>
        <name>ATP</name>
        <dbReference type="ChEBI" id="CHEBI:30616"/>
    </ligand>
</feature>
<dbReference type="GO" id="GO:0005524">
    <property type="term" value="F:ATP binding"/>
    <property type="evidence" value="ECO:0007669"/>
    <property type="project" value="UniProtKB-UniRule"/>
</dbReference>
<sequence>MSSSSEYMVGPTIGQGSFAHVLYAVHKTSGRPVAIKVVEQFSFRKHPWLLQTIMTEKEILQSSDSNSNEKKVSRPSWVVSLWAAFYDAQHLYLVMELCSGGDLEGLLSQAGILQEEEEEEEEEDSDEKSDGHRSFSSVQRERWIQHSVPFYASQIVNALQYLHSKIRILHCDLKPSNCLLHAETGQLRLCDFGSAIEMDRQSTTKTTTAAAAAADSSSDSSNRNRTWIPRGTTEYSCPEIIRATSPLALNEGVDYWSVGCLLYAMIHAGKSPFCHDSEALTVQAIKEHCQGRIGSHQQLKPSDKQTRNFQEWLGLSIGLLREDPEDRIQFWEENVFRHDLLQWDPAAVDRGDVILPRPHWKDEVKNAVLKDGNEGWTAFVQL</sequence>
<dbReference type="Proteomes" id="UP000693970">
    <property type="component" value="Unassembled WGS sequence"/>
</dbReference>
<dbReference type="PANTHER" id="PTHR24356">
    <property type="entry name" value="SERINE/THREONINE-PROTEIN KINASE"/>
    <property type="match status" value="1"/>
</dbReference>
<name>A0A9K3L4Y2_9STRA</name>
<accession>A0A9K3L4Y2</accession>
<dbReference type="InterPro" id="IPR017441">
    <property type="entry name" value="Protein_kinase_ATP_BS"/>
</dbReference>
<keyword evidence="6 7" id="KW-0067">ATP-binding</keyword>
<evidence type="ECO:0000256" key="5">
    <source>
        <dbReference type="ARBA" id="ARBA00022777"/>
    </source>
</evidence>
<feature type="compositionally biased region" description="Acidic residues" evidence="9">
    <location>
        <begin position="114"/>
        <end position="127"/>
    </location>
</feature>
<dbReference type="InterPro" id="IPR050236">
    <property type="entry name" value="Ser_Thr_kinase_AGC"/>
</dbReference>
<dbReference type="Pfam" id="PF00069">
    <property type="entry name" value="Pkinase"/>
    <property type="match status" value="1"/>
</dbReference>
<comment type="similarity">
    <text evidence="8">Belongs to the protein kinase superfamily.</text>
</comment>
<dbReference type="SMART" id="SM00220">
    <property type="entry name" value="S_TKc"/>
    <property type="match status" value="1"/>
</dbReference>
<evidence type="ECO:0000259" key="10">
    <source>
        <dbReference type="PROSITE" id="PS50011"/>
    </source>
</evidence>
<dbReference type="GO" id="GO:0004674">
    <property type="term" value="F:protein serine/threonine kinase activity"/>
    <property type="evidence" value="ECO:0007669"/>
    <property type="project" value="UniProtKB-KW"/>
</dbReference>
<evidence type="ECO:0000256" key="4">
    <source>
        <dbReference type="ARBA" id="ARBA00022741"/>
    </source>
</evidence>
<dbReference type="PANTHER" id="PTHR24356:SF163">
    <property type="entry name" value="3-PHOSPHOINOSITIDE-DEPENDENT PROTEIN KINASE 1-RELATED"/>
    <property type="match status" value="1"/>
</dbReference>
<gene>
    <name evidence="11" type="ORF">IV203_000278</name>
</gene>
<dbReference type="EMBL" id="JAGRRH010000015">
    <property type="protein sequence ID" value="KAG7355592.1"/>
    <property type="molecule type" value="Genomic_DNA"/>
</dbReference>
<feature type="domain" description="Protein kinase" evidence="10">
    <location>
        <begin position="7"/>
        <end position="341"/>
    </location>
</feature>
<evidence type="ECO:0000256" key="9">
    <source>
        <dbReference type="SAM" id="MobiDB-lite"/>
    </source>
</evidence>
<evidence type="ECO:0000256" key="8">
    <source>
        <dbReference type="RuleBase" id="RU000304"/>
    </source>
</evidence>
<protein>
    <recommendedName>
        <fullName evidence="1">non-specific serine/threonine protein kinase</fullName>
        <ecNumber evidence="1">2.7.11.1</ecNumber>
    </recommendedName>
</protein>
<keyword evidence="3" id="KW-0808">Transferase</keyword>
<evidence type="ECO:0000256" key="7">
    <source>
        <dbReference type="PROSITE-ProRule" id="PRU10141"/>
    </source>
</evidence>
<keyword evidence="12" id="KW-1185">Reference proteome</keyword>
<reference evidence="11" key="2">
    <citation type="submission" date="2021-04" db="EMBL/GenBank/DDBJ databases">
        <authorList>
            <person name="Podell S."/>
        </authorList>
    </citation>
    <scope>NUCLEOTIDE SEQUENCE</scope>
    <source>
        <strain evidence="11">Hildebrandi</strain>
    </source>
</reference>
<keyword evidence="5" id="KW-0418">Kinase</keyword>